<dbReference type="EMBL" id="KV440974">
    <property type="protein sequence ID" value="OAD77631.1"/>
    <property type="molecule type" value="Genomic_DNA"/>
</dbReference>
<keyword evidence="4" id="KW-1185">Reference proteome</keyword>
<dbReference type="RefSeq" id="XP_018295671.1">
    <property type="nucleotide sequence ID" value="XM_018443154.1"/>
</dbReference>
<accession>A0A163B0V9</accession>
<feature type="compositionally biased region" description="Basic and acidic residues" evidence="1">
    <location>
        <begin position="227"/>
        <end position="261"/>
    </location>
</feature>
<dbReference type="VEuPathDB" id="FungiDB:PHYBLDRAFT_76458"/>
<feature type="chain" id="PRO_5007841642" evidence="2">
    <location>
        <begin position="20"/>
        <end position="565"/>
    </location>
</feature>
<feature type="region of interest" description="Disordered" evidence="1">
    <location>
        <begin position="211"/>
        <end position="267"/>
    </location>
</feature>
<reference evidence="4" key="1">
    <citation type="submission" date="2015-06" db="EMBL/GenBank/DDBJ databases">
        <title>Expansion of signal transduction pathways in fungi by whole-genome duplication.</title>
        <authorList>
            <consortium name="DOE Joint Genome Institute"/>
            <person name="Corrochano L.M."/>
            <person name="Kuo A."/>
            <person name="Marcet-Houben M."/>
            <person name="Polaino S."/>
            <person name="Salamov A."/>
            <person name="Villalobos J.M."/>
            <person name="Alvarez M.I."/>
            <person name="Avalos J."/>
            <person name="Benito E.P."/>
            <person name="Benoit I."/>
            <person name="Burger G."/>
            <person name="Camino L.P."/>
            <person name="Canovas D."/>
            <person name="Cerda-Olmedo E."/>
            <person name="Cheng J.-F."/>
            <person name="Dominguez A."/>
            <person name="Elias M."/>
            <person name="Eslava A.P."/>
            <person name="Glaser F."/>
            <person name="Grimwood J."/>
            <person name="Gutierrez G."/>
            <person name="Heitman J."/>
            <person name="Henrissat B."/>
            <person name="Iturriaga E.A."/>
            <person name="Lang B.F."/>
            <person name="Lavin J.L."/>
            <person name="Lee S."/>
            <person name="Li W."/>
            <person name="Lindquist E."/>
            <person name="Lopez-Garcia S."/>
            <person name="Luque E.M."/>
            <person name="Marcos A.T."/>
            <person name="Martin J."/>
            <person name="McCluskey K."/>
            <person name="Medina H.R."/>
            <person name="Miralles-Duran A."/>
            <person name="Miyazaki A."/>
            <person name="Munoz-Torres E."/>
            <person name="Oguiza J.A."/>
            <person name="Ohm R."/>
            <person name="Olmedo M."/>
            <person name="Orejas M."/>
            <person name="Ortiz-Castellanos L."/>
            <person name="Pisabarro A.G."/>
            <person name="Rodriguez-Romero J."/>
            <person name="Ruiz-Herrera J."/>
            <person name="Ruiz-Vazquez R."/>
            <person name="Sanz C."/>
            <person name="Schackwitz W."/>
            <person name="Schmutz J."/>
            <person name="Shahriari M."/>
            <person name="Shelest E."/>
            <person name="Silva-Franco F."/>
            <person name="Soanes D."/>
            <person name="Syed K."/>
            <person name="Tagua V.G."/>
            <person name="Talbot N.J."/>
            <person name="Thon M."/>
            <person name="De vries R.P."/>
            <person name="Wiebenga A."/>
            <person name="Yadav J.S."/>
            <person name="Braun E.L."/>
            <person name="Baker S."/>
            <person name="Garre V."/>
            <person name="Horwitz B."/>
            <person name="Torres-Martinez S."/>
            <person name="Idnurm A."/>
            <person name="Herrera-Estrella A."/>
            <person name="Gabaldon T."/>
            <person name="Grigoriev I.V."/>
        </authorList>
    </citation>
    <scope>NUCLEOTIDE SEQUENCE [LARGE SCALE GENOMIC DNA]</scope>
    <source>
        <strain evidence="4">NRRL 1555(-)</strain>
    </source>
</reference>
<sequence length="565" mass="64001">MPFKLGCLILFLPSFFSESQKSCYANSLLFQQITSFEFEMARPQTKRAPKPKAVKKPKEPETFEEVMEAGVEAEEQGERYATGDRAQRKYEVAAEYYSKAHKLNPTDADCLYNWGRVQFLLVNLMPPYTQPEKKLAKLDESIKTFRKALELEQNKSDAQFNLAQALHQRAETLNETTEIDNAYSQSAMALQEAISLFDSVYQLQEKDYKESRLAANQPTESLEESSTEEHVHTSDCKHEHENEHAHEHAHEHNAEPNDADSKQMTSVTQVEATTTTSLIDTLISTSETMASMASMLASFQASTDLFSRARSKLALAEKWLSDIPETEKEYKLNRIQINLKEAQCFSAMADRAFLATGKPDQSLFNRAVECLDEIVDRFDSTNVQAMCDRGDILTSFAQALVDAAQRNNNKLVPETTGKEVWQLFAQATKSFQAGLAIEQKNLSILNKLGDLCMTRAGLDLPVAERNKAQLLKNAEFYYKQAVQTEKLTLTSGWVGWVFSLWAQEEWLGTKGKKQEAAKMMKMWINYGGNHAIFQNGADESEVLDPGFVEWVNETFFEDESEEESD</sequence>
<evidence type="ECO:0000313" key="3">
    <source>
        <dbReference type="EMBL" id="OAD77631.1"/>
    </source>
</evidence>
<dbReference type="SUPFAM" id="SSF48452">
    <property type="entry name" value="TPR-like"/>
    <property type="match status" value="1"/>
</dbReference>
<organism evidence="3 4">
    <name type="scientific">Phycomyces blakesleeanus (strain ATCC 8743b / DSM 1359 / FGSC 10004 / NBRC 33097 / NRRL 1555)</name>
    <dbReference type="NCBI Taxonomy" id="763407"/>
    <lineage>
        <taxon>Eukaryota</taxon>
        <taxon>Fungi</taxon>
        <taxon>Fungi incertae sedis</taxon>
        <taxon>Mucoromycota</taxon>
        <taxon>Mucoromycotina</taxon>
        <taxon>Mucoromycetes</taxon>
        <taxon>Mucorales</taxon>
        <taxon>Phycomycetaceae</taxon>
        <taxon>Phycomyces</taxon>
    </lineage>
</organism>
<dbReference type="AlphaFoldDB" id="A0A163B0V9"/>
<proteinExistence type="predicted"/>
<evidence type="ECO:0000256" key="2">
    <source>
        <dbReference type="SAM" id="SignalP"/>
    </source>
</evidence>
<keyword evidence="2" id="KW-0732">Signal</keyword>
<dbReference type="Gene3D" id="1.25.40.10">
    <property type="entry name" value="Tetratricopeptide repeat domain"/>
    <property type="match status" value="2"/>
</dbReference>
<protein>
    <submittedName>
        <fullName evidence="3">Uncharacterized protein</fullName>
    </submittedName>
</protein>
<dbReference type="GeneID" id="29004060"/>
<feature type="signal peptide" evidence="2">
    <location>
        <begin position="1"/>
        <end position="19"/>
    </location>
</feature>
<dbReference type="InterPro" id="IPR011990">
    <property type="entry name" value="TPR-like_helical_dom_sf"/>
</dbReference>
<name>A0A163B0V9_PHYB8</name>
<dbReference type="OrthoDB" id="5328412at2759"/>
<evidence type="ECO:0000313" key="4">
    <source>
        <dbReference type="Proteomes" id="UP000077315"/>
    </source>
</evidence>
<gene>
    <name evidence="3" type="ORF">PHYBLDRAFT_76458</name>
</gene>
<dbReference type="InParanoid" id="A0A163B0V9"/>
<dbReference type="Proteomes" id="UP000077315">
    <property type="component" value="Unassembled WGS sequence"/>
</dbReference>
<evidence type="ECO:0000256" key="1">
    <source>
        <dbReference type="SAM" id="MobiDB-lite"/>
    </source>
</evidence>